<evidence type="ECO:0000256" key="1">
    <source>
        <dbReference type="SAM" id="MobiDB-lite"/>
    </source>
</evidence>
<evidence type="ECO:0008006" key="4">
    <source>
        <dbReference type="Google" id="ProtNLM"/>
    </source>
</evidence>
<feature type="non-terminal residue" evidence="2">
    <location>
        <position position="1"/>
    </location>
</feature>
<gene>
    <name evidence="2" type="ORF">CALVIDRAFT_491621</name>
</gene>
<dbReference type="EMBL" id="KV417380">
    <property type="protein sequence ID" value="KZO89580.1"/>
    <property type="molecule type" value="Genomic_DNA"/>
</dbReference>
<feature type="compositionally biased region" description="Low complexity" evidence="1">
    <location>
        <begin position="198"/>
        <end position="212"/>
    </location>
</feature>
<name>A0A167FK80_CALVF</name>
<protein>
    <recommendedName>
        <fullName evidence="4">DNA/RNA polymerase</fullName>
    </recommendedName>
</protein>
<reference evidence="2 3" key="1">
    <citation type="journal article" date="2016" name="Mol. Biol. Evol.">
        <title>Comparative Genomics of Early-Diverging Mushroom-Forming Fungi Provides Insights into the Origins of Lignocellulose Decay Capabilities.</title>
        <authorList>
            <person name="Nagy L.G."/>
            <person name="Riley R."/>
            <person name="Tritt A."/>
            <person name="Adam C."/>
            <person name="Daum C."/>
            <person name="Floudas D."/>
            <person name="Sun H."/>
            <person name="Yadav J.S."/>
            <person name="Pangilinan J."/>
            <person name="Larsson K.H."/>
            <person name="Matsuura K."/>
            <person name="Barry K."/>
            <person name="Labutti K."/>
            <person name="Kuo R."/>
            <person name="Ohm R.A."/>
            <person name="Bhattacharya S.S."/>
            <person name="Shirouzu T."/>
            <person name="Yoshinaga Y."/>
            <person name="Martin F.M."/>
            <person name="Grigoriev I.V."/>
            <person name="Hibbett D.S."/>
        </authorList>
    </citation>
    <scope>NUCLEOTIDE SEQUENCE [LARGE SCALE GENOMIC DNA]</scope>
    <source>
        <strain evidence="2 3">TUFC12733</strain>
    </source>
</reference>
<dbReference type="Gene3D" id="3.10.10.10">
    <property type="entry name" value="HIV Type 1 Reverse Transcriptase, subunit A, domain 1"/>
    <property type="match status" value="1"/>
</dbReference>
<evidence type="ECO:0000313" key="2">
    <source>
        <dbReference type="EMBL" id="KZO89580.1"/>
    </source>
</evidence>
<organism evidence="2 3">
    <name type="scientific">Calocera viscosa (strain TUFC12733)</name>
    <dbReference type="NCBI Taxonomy" id="1330018"/>
    <lineage>
        <taxon>Eukaryota</taxon>
        <taxon>Fungi</taxon>
        <taxon>Dikarya</taxon>
        <taxon>Basidiomycota</taxon>
        <taxon>Agaricomycotina</taxon>
        <taxon>Dacrymycetes</taxon>
        <taxon>Dacrymycetales</taxon>
        <taxon>Dacrymycetaceae</taxon>
        <taxon>Calocera</taxon>
    </lineage>
</organism>
<keyword evidence="3" id="KW-1185">Reference proteome</keyword>
<dbReference type="STRING" id="1330018.A0A167FK80"/>
<dbReference type="OrthoDB" id="5599163at2759"/>
<feature type="region of interest" description="Disordered" evidence="1">
    <location>
        <begin position="193"/>
        <end position="218"/>
    </location>
</feature>
<dbReference type="Proteomes" id="UP000076738">
    <property type="component" value="Unassembled WGS sequence"/>
</dbReference>
<dbReference type="SUPFAM" id="SSF56672">
    <property type="entry name" value="DNA/RNA polymerases"/>
    <property type="match status" value="1"/>
</dbReference>
<dbReference type="AlphaFoldDB" id="A0A167FK80"/>
<proteinExistence type="predicted"/>
<dbReference type="InterPro" id="IPR043502">
    <property type="entry name" value="DNA/RNA_pol_sf"/>
</dbReference>
<sequence length="218" mass="24672">YKPVAKRVKPIPMAHPENLKIRRRFPSPPLENLPTLPYHPPPFSPGQRLTQERYDALTTHSNGFLWPDEIRLFGHIMKTHEFAFAWNESEIGRFRDDYFDPVVFSTVPHIPRKSRHIPTPPGLVDKVIKIFKDKIAAGAYEPSQSSYRSTWFTVAKPHSNELRAVVDLQPLNGIMMATGGVLPLQTISSIPMRNAQPSQSSTYSVASNSTSSLQNRET</sequence>
<accession>A0A167FK80</accession>
<evidence type="ECO:0000313" key="3">
    <source>
        <dbReference type="Proteomes" id="UP000076738"/>
    </source>
</evidence>